<evidence type="ECO:0000256" key="11">
    <source>
        <dbReference type="ARBA" id="ARBA00023180"/>
    </source>
</evidence>
<feature type="transmembrane region" description="Helical" evidence="13">
    <location>
        <begin position="209"/>
        <end position="232"/>
    </location>
</feature>
<dbReference type="PRINTS" id="PR00245">
    <property type="entry name" value="OLFACTORYR"/>
</dbReference>
<feature type="domain" description="G-protein coupled receptors family 1 profile" evidence="14">
    <location>
        <begin position="46"/>
        <end position="297"/>
    </location>
</feature>
<dbReference type="PANTHER" id="PTHR26451:SF966">
    <property type="entry name" value="ODORANT RECEPTOR-RELATED"/>
    <property type="match status" value="1"/>
</dbReference>
<accession>A0AAR2K5B6</accession>
<evidence type="ECO:0000256" key="13">
    <source>
        <dbReference type="SAM" id="Phobius"/>
    </source>
</evidence>
<evidence type="ECO:0000256" key="2">
    <source>
        <dbReference type="ARBA" id="ARBA00022475"/>
    </source>
</evidence>
<evidence type="ECO:0000256" key="12">
    <source>
        <dbReference type="ARBA" id="ARBA00023224"/>
    </source>
</evidence>
<dbReference type="GO" id="GO:0004930">
    <property type="term" value="F:G protein-coupled receptor activity"/>
    <property type="evidence" value="ECO:0007669"/>
    <property type="project" value="UniProtKB-KW"/>
</dbReference>
<feature type="transmembrane region" description="Helical" evidence="13">
    <location>
        <begin position="31"/>
        <end position="56"/>
    </location>
</feature>
<dbReference type="GO" id="GO:0004984">
    <property type="term" value="F:olfactory receptor activity"/>
    <property type="evidence" value="ECO:0007669"/>
    <property type="project" value="InterPro"/>
</dbReference>
<evidence type="ECO:0000256" key="10">
    <source>
        <dbReference type="ARBA" id="ARBA00023170"/>
    </source>
</evidence>
<dbReference type="InterPro" id="IPR017452">
    <property type="entry name" value="GPCR_Rhodpsn_7TM"/>
</dbReference>
<keyword evidence="16" id="KW-1185">Reference proteome</keyword>
<dbReference type="Pfam" id="PF13853">
    <property type="entry name" value="7tm_4"/>
    <property type="match status" value="1"/>
</dbReference>
<reference evidence="15 16" key="1">
    <citation type="submission" date="2020-10" db="EMBL/GenBank/DDBJ databases">
        <title>Pygocentrus nattereri (red-bellied piranha) genome, fPygNat1, primary haplotype.</title>
        <authorList>
            <person name="Myers G."/>
            <person name="Meyer A."/>
            <person name="Karagic N."/>
            <person name="Pippel M."/>
            <person name="Winkler S."/>
            <person name="Tracey A."/>
            <person name="Wood J."/>
            <person name="Formenti G."/>
            <person name="Howe K."/>
            <person name="Fedrigo O."/>
            <person name="Jarvis E.D."/>
        </authorList>
    </citation>
    <scope>NUCLEOTIDE SEQUENCE [LARGE SCALE GENOMIC DNA]</scope>
</reference>
<dbReference type="InterPro" id="IPR000276">
    <property type="entry name" value="GPCR_Rhodpsn"/>
</dbReference>
<evidence type="ECO:0000256" key="7">
    <source>
        <dbReference type="ARBA" id="ARBA00023040"/>
    </source>
</evidence>
<keyword evidence="6 13" id="KW-1133">Transmembrane helix</keyword>
<sequence length="373" mass="42260">MATVVPPENATIIRPAAFYISGLSNMPHTKYYYMFLCFVYAVSVLGNSCIIGTIYLARTLHTAKYIAVFNLALSDLCGSSALIPKYADMFLLENQYISYKDCLTSMFFIFLFITILQSFTLLALCFDRVIAICFPLRYHAIVTKTTMTLIIGILWVISVTINCVTLALIDRLSFCRSTTVDSYFCDHGPVIKLACNDNNPNYMMADTCIILVLCIPLVLIALSYVCIGFALLKISHGADRIKAMKTCTSHLILVAMFYLPVFSVYMLTLTTTVHINTRIFNSVLTQAIPPMLNPIIYSLKTEEVLQSIKVLYKRIKVNFPKENPVKIWLTNINRQSVPCFSYSLMSVYEIRTFICLAGIYLNKHILKKFLYTV</sequence>
<keyword evidence="9" id="KW-1015">Disulfide bond</keyword>
<keyword evidence="8 13" id="KW-0472">Membrane</keyword>
<dbReference type="SUPFAM" id="SSF81321">
    <property type="entry name" value="Family A G protein-coupled receptor-like"/>
    <property type="match status" value="1"/>
</dbReference>
<keyword evidence="5" id="KW-0552">Olfaction</keyword>
<dbReference type="Proteomes" id="UP001501920">
    <property type="component" value="Chromosome 18"/>
</dbReference>
<feature type="transmembrane region" description="Helical" evidence="13">
    <location>
        <begin position="252"/>
        <end position="275"/>
    </location>
</feature>
<dbReference type="InterPro" id="IPR000725">
    <property type="entry name" value="Olfact_rcpt"/>
</dbReference>
<evidence type="ECO:0000256" key="5">
    <source>
        <dbReference type="ARBA" id="ARBA00022725"/>
    </source>
</evidence>
<evidence type="ECO:0000256" key="8">
    <source>
        <dbReference type="ARBA" id="ARBA00023136"/>
    </source>
</evidence>
<keyword evidence="2" id="KW-1003">Cell membrane</keyword>
<dbReference type="Gene3D" id="1.20.1070.10">
    <property type="entry name" value="Rhodopsin 7-helix transmembrane proteins"/>
    <property type="match status" value="1"/>
</dbReference>
<keyword evidence="7" id="KW-0297">G-protein coupled receptor</keyword>
<evidence type="ECO:0000256" key="9">
    <source>
        <dbReference type="ARBA" id="ARBA00023157"/>
    </source>
</evidence>
<dbReference type="GeneTree" id="ENSGT00950000182847"/>
<feature type="transmembrane region" description="Helical" evidence="13">
    <location>
        <begin position="103"/>
        <end position="126"/>
    </location>
</feature>
<keyword evidence="12" id="KW-0807">Transducer</keyword>
<dbReference type="PRINTS" id="PR00237">
    <property type="entry name" value="GPCRRHODOPSN"/>
</dbReference>
<keyword evidence="4 13" id="KW-0812">Transmembrane</keyword>
<dbReference type="GO" id="GO:0005886">
    <property type="term" value="C:plasma membrane"/>
    <property type="evidence" value="ECO:0007669"/>
    <property type="project" value="UniProtKB-SubCell"/>
</dbReference>
<dbReference type="PROSITE" id="PS50262">
    <property type="entry name" value="G_PROTEIN_RECEP_F1_2"/>
    <property type="match status" value="1"/>
</dbReference>
<dbReference type="AlphaFoldDB" id="A0AAR2K5B6"/>
<evidence type="ECO:0000259" key="14">
    <source>
        <dbReference type="PROSITE" id="PS50262"/>
    </source>
</evidence>
<keyword evidence="10" id="KW-0675">Receptor</keyword>
<feature type="transmembrane region" description="Helical" evidence="13">
    <location>
        <begin position="147"/>
        <end position="169"/>
    </location>
</feature>
<evidence type="ECO:0000256" key="6">
    <source>
        <dbReference type="ARBA" id="ARBA00022989"/>
    </source>
</evidence>
<name>A0AAR2K5B6_PYGNA</name>
<evidence type="ECO:0000256" key="1">
    <source>
        <dbReference type="ARBA" id="ARBA00004651"/>
    </source>
</evidence>
<comment type="subcellular location">
    <subcellularLocation>
        <location evidence="1">Cell membrane</location>
        <topology evidence="1">Multi-pass membrane protein</topology>
    </subcellularLocation>
</comment>
<reference evidence="15" key="2">
    <citation type="submission" date="2025-08" db="UniProtKB">
        <authorList>
            <consortium name="Ensembl"/>
        </authorList>
    </citation>
    <scope>IDENTIFICATION</scope>
</reference>
<keyword evidence="3" id="KW-0716">Sensory transduction</keyword>
<dbReference type="Ensembl" id="ENSPNAT00000059701.1">
    <property type="protein sequence ID" value="ENSPNAP00000059455.1"/>
    <property type="gene ID" value="ENSPNAG00000033449.1"/>
</dbReference>
<protein>
    <recommendedName>
        <fullName evidence="14">G-protein coupled receptors family 1 profile domain-containing protein</fullName>
    </recommendedName>
</protein>
<evidence type="ECO:0000256" key="4">
    <source>
        <dbReference type="ARBA" id="ARBA00022692"/>
    </source>
</evidence>
<evidence type="ECO:0000313" key="16">
    <source>
        <dbReference type="Proteomes" id="UP001501920"/>
    </source>
</evidence>
<proteinExistence type="predicted"/>
<organism evidence="15 16">
    <name type="scientific">Pygocentrus nattereri</name>
    <name type="common">Red-bellied piranha</name>
    <dbReference type="NCBI Taxonomy" id="42514"/>
    <lineage>
        <taxon>Eukaryota</taxon>
        <taxon>Metazoa</taxon>
        <taxon>Chordata</taxon>
        <taxon>Craniata</taxon>
        <taxon>Vertebrata</taxon>
        <taxon>Euteleostomi</taxon>
        <taxon>Actinopterygii</taxon>
        <taxon>Neopterygii</taxon>
        <taxon>Teleostei</taxon>
        <taxon>Ostariophysi</taxon>
        <taxon>Characiformes</taxon>
        <taxon>Characoidei</taxon>
        <taxon>Pygocentrus</taxon>
    </lineage>
</organism>
<evidence type="ECO:0000313" key="15">
    <source>
        <dbReference type="Ensembl" id="ENSPNAP00000059455.1"/>
    </source>
</evidence>
<dbReference type="InterPro" id="IPR052921">
    <property type="entry name" value="GPCR1_Superfamily_Member"/>
</dbReference>
<dbReference type="GO" id="GO:0005549">
    <property type="term" value="F:odorant binding"/>
    <property type="evidence" value="ECO:0007669"/>
    <property type="project" value="TreeGrafter"/>
</dbReference>
<dbReference type="PANTHER" id="PTHR26451">
    <property type="entry name" value="G_PROTEIN_RECEP_F1_2 DOMAIN-CONTAINING PROTEIN"/>
    <property type="match status" value="1"/>
</dbReference>
<feature type="transmembrane region" description="Helical" evidence="13">
    <location>
        <begin position="63"/>
        <end position="83"/>
    </location>
</feature>
<evidence type="ECO:0000256" key="3">
    <source>
        <dbReference type="ARBA" id="ARBA00022606"/>
    </source>
</evidence>
<keyword evidence="11" id="KW-0325">Glycoprotein</keyword>
<reference evidence="15" key="3">
    <citation type="submission" date="2025-09" db="UniProtKB">
        <authorList>
            <consortium name="Ensembl"/>
        </authorList>
    </citation>
    <scope>IDENTIFICATION</scope>
</reference>
<dbReference type="FunFam" id="1.20.1070.10:FF:000024">
    <property type="entry name" value="Olfactory receptor"/>
    <property type="match status" value="1"/>
</dbReference>